<dbReference type="EMBL" id="CM023477">
    <property type="protein sequence ID" value="KAH7937425.1"/>
    <property type="molecule type" value="Genomic_DNA"/>
</dbReference>
<sequence>MDVLGALLTVLLSSSCTAVPLKPTVSLEALSTDHQGLSLPEAGRLINTSVDGNPPAPTETTKLANDAFLQSSVHTADSATSEPHHTSTFPAFVLSTSEKSITGDPVLSTVKMIGSEDVASASKDKHSMVLETLSHLQTTTQASLKLDVLDYQLSSLKNKSADRQVTTFPGSMPSAWVTTGLPGATQKRVLKPKVEPAVGKSSVVYKAPTSPYAVGEKEATAVPRVASHNQANNEGLHVSVEGPTIKELTSQVPPTANPNVPTHNYFRVQSLTWPTAENYGITDALNITTTETMQATTVLSSTLPPWNNVDFVQTSAPTATNISVEHEYKSNEAVDVERQLESLVSTQRPTKRPSTAQSQTIQPSTTDSSFSSSADLVKITTKQNNTLNERPVSHLVTNTPQTKEGSSEGNMPLPTLSDPVNCTSVFCTAEQTPHSLMGSSDMAAAVKHSVTFQENTSQNADDGASLGTLENIESSATAVTVPEPILEFNTASLEHPEIANSSVATFPLQTNYVTLAKMTSMPPTSIPAGTSTMVNSSEASVNPQNVSDPTSMLTEHVKMSTEATDYRHEAFQTTPSEESSISTVAAITTYGSFDTMLTSPSSHHSNTFPSADDHDTLSLNYDRESTTELTPSQPMENETVMDILPAAPSTPVGSVLGTFLEDSVTNSDNSKMPNTTSAVEHEESSAGTGDTAEKPGMISGTTAAEVEGQEVLPELTHEGLPTQLLVSEPTEHFTFWKENDTAHEKLETTRALSAVTESSASSDFSHVSSDGLTSVVSEVTTTLPANPDSSEESEPVSPHTPASASDIALEVTSPHVEQSTSEKSTVSAAVPSEETTVMPRHGASEDGTSAELSTQAPAISSSEQTVKGTLPTCVPLEPPRSPTHEFRLVFNTSAEFSWEQVEALERRIQHFSNDSTCPRRFARTAFALGPPHVLSWTDPSANASWCDRDAVDFLLRSMRANTGHPTPEVTRAFYPEFKIVAIELRYRGACADRRGTTPFPVAATAIGVVLAAALVAGLVLWRALRLASPRSRKLNVTSRSSATQQQPPGNSFDLKQRRPVLLPGENRAPAGGANGTPSKSPHTKPNPPFVVDTDFCYINPNFLEVVKPSPPPPPPYRRSLDRRVRSLEAVLPAPPPRPPHGPHSTLGSRSKSQLPAEQDEGNCTSSSSGVESDAQPSGEAKSNESS</sequence>
<evidence type="ECO:0000313" key="2">
    <source>
        <dbReference type="Proteomes" id="UP000821865"/>
    </source>
</evidence>
<reference evidence="1" key="1">
    <citation type="submission" date="2020-05" db="EMBL/GenBank/DDBJ databases">
        <title>Large-scale comparative analyses of tick genomes elucidate their genetic diversity and vector capacities.</title>
        <authorList>
            <person name="Jia N."/>
            <person name="Wang J."/>
            <person name="Shi W."/>
            <person name="Du L."/>
            <person name="Sun Y."/>
            <person name="Zhan W."/>
            <person name="Jiang J."/>
            <person name="Wang Q."/>
            <person name="Zhang B."/>
            <person name="Ji P."/>
            <person name="Sakyi L.B."/>
            <person name="Cui X."/>
            <person name="Yuan T."/>
            <person name="Jiang B."/>
            <person name="Yang W."/>
            <person name="Lam T.T.-Y."/>
            <person name="Chang Q."/>
            <person name="Ding S."/>
            <person name="Wang X."/>
            <person name="Zhu J."/>
            <person name="Ruan X."/>
            <person name="Zhao L."/>
            <person name="Wei J."/>
            <person name="Que T."/>
            <person name="Du C."/>
            <person name="Cheng J."/>
            <person name="Dai P."/>
            <person name="Han X."/>
            <person name="Huang E."/>
            <person name="Gao Y."/>
            <person name="Liu J."/>
            <person name="Shao H."/>
            <person name="Ye R."/>
            <person name="Li L."/>
            <person name="Wei W."/>
            <person name="Wang X."/>
            <person name="Wang C."/>
            <person name="Yang T."/>
            <person name="Huo Q."/>
            <person name="Li W."/>
            <person name="Guo W."/>
            <person name="Chen H."/>
            <person name="Zhou L."/>
            <person name="Ni X."/>
            <person name="Tian J."/>
            <person name="Zhou Y."/>
            <person name="Sheng Y."/>
            <person name="Liu T."/>
            <person name="Pan Y."/>
            <person name="Xia L."/>
            <person name="Li J."/>
            <person name="Zhao F."/>
            <person name="Cao W."/>
        </authorList>
    </citation>
    <scope>NUCLEOTIDE SEQUENCE</scope>
    <source>
        <strain evidence="1">Dsil-2018</strain>
    </source>
</reference>
<gene>
    <name evidence="1" type="ORF">HPB49_012123</name>
</gene>
<evidence type="ECO:0000313" key="1">
    <source>
        <dbReference type="EMBL" id="KAH7937425.1"/>
    </source>
</evidence>
<keyword evidence="2" id="KW-1185">Reference proteome</keyword>
<dbReference type="Proteomes" id="UP000821865">
    <property type="component" value="Chromosome 8"/>
</dbReference>
<proteinExistence type="predicted"/>
<name>A0ACB8C999_DERSI</name>
<accession>A0ACB8C999</accession>
<comment type="caution">
    <text evidence="1">The sequence shown here is derived from an EMBL/GenBank/DDBJ whole genome shotgun (WGS) entry which is preliminary data.</text>
</comment>
<organism evidence="1 2">
    <name type="scientific">Dermacentor silvarum</name>
    <name type="common">Tick</name>
    <dbReference type="NCBI Taxonomy" id="543639"/>
    <lineage>
        <taxon>Eukaryota</taxon>
        <taxon>Metazoa</taxon>
        <taxon>Ecdysozoa</taxon>
        <taxon>Arthropoda</taxon>
        <taxon>Chelicerata</taxon>
        <taxon>Arachnida</taxon>
        <taxon>Acari</taxon>
        <taxon>Parasitiformes</taxon>
        <taxon>Ixodida</taxon>
        <taxon>Ixodoidea</taxon>
        <taxon>Ixodidae</taxon>
        <taxon>Rhipicephalinae</taxon>
        <taxon>Dermacentor</taxon>
    </lineage>
</organism>
<protein>
    <submittedName>
        <fullName evidence="1">Uncharacterized protein</fullName>
    </submittedName>
</protein>